<dbReference type="InterPro" id="IPR020549">
    <property type="entry name" value="YbeY_CS"/>
</dbReference>
<evidence type="ECO:0000256" key="7">
    <source>
        <dbReference type="ARBA" id="ARBA00022801"/>
    </source>
</evidence>
<evidence type="ECO:0000256" key="3">
    <source>
        <dbReference type="ARBA" id="ARBA00022552"/>
    </source>
</evidence>
<evidence type="ECO:0000256" key="5">
    <source>
        <dbReference type="ARBA" id="ARBA00022723"/>
    </source>
</evidence>
<dbReference type="PANTHER" id="PTHR46986">
    <property type="entry name" value="ENDORIBONUCLEASE YBEY, CHLOROPLASTIC"/>
    <property type="match status" value="1"/>
</dbReference>
<feature type="binding site" evidence="9">
    <location>
        <position position="128"/>
    </location>
    <ligand>
        <name>Zn(2+)</name>
        <dbReference type="ChEBI" id="CHEBI:29105"/>
        <note>catalytic</note>
    </ligand>
</feature>
<evidence type="ECO:0000313" key="11">
    <source>
        <dbReference type="Proteomes" id="UP000029579"/>
    </source>
</evidence>
<accession>A0A095YCS3</accession>
<dbReference type="eggNOG" id="COG0319">
    <property type="taxonomic scope" value="Bacteria"/>
</dbReference>
<dbReference type="PROSITE" id="PS01306">
    <property type="entry name" value="UPF0054"/>
    <property type="match status" value="1"/>
</dbReference>
<gene>
    <name evidence="9" type="primary">ybeY</name>
    <name evidence="10" type="ORF">HMPREF1630_04105</name>
</gene>
<dbReference type="GO" id="GO:0008270">
    <property type="term" value="F:zinc ion binding"/>
    <property type="evidence" value="ECO:0007669"/>
    <property type="project" value="UniProtKB-UniRule"/>
</dbReference>
<dbReference type="GO" id="GO:0005737">
    <property type="term" value="C:cytoplasm"/>
    <property type="evidence" value="ECO:0007669"/>
    <property type="project" value="UniProtKB-SubCell"/>
</dbReference>
<protein>
    <recommendedName>
        <fullName evidence="9">Endoribonuclease YbeY</fullName>
        <ecNumber evidence="9">3.1.-.-</ecNumber>
    </recommendedName>
</protein>
<organism evidence="10 11">
    <name type="scientific">Anaerococcus lactolyticus S7-1-13</name>
    <dbReference type="NCBI Taxonomy" id="1284686"/>
    <lineage>
        <taxon>Bacteria</taxon>
        <taxon>Bacillati</taxon>
        <taxon>Bacillota</taxon>
        <taxon>Tissierellia</taxon>
        <taxon>Tissierellales</taxon>
        <taxon>Peptoniphilaceae</taxon>
        <taxon>Anaerococcus</taxon>
    </lineage>
</organism>
<dbReference type="Pfam" id="PF02130">
    <property type="entry name" value="YbeY"/>
    <property type="match status" value="1"/>
</dbReference>
<sequence length="152" mass="17646">MNLLLANDTNQDLDLDLIRERAEKTIEEVLRVESFNENAEVSLSIVDMETIHRLNKEYRDVDRPTDVLSFPMDEEGYDNDGNPLFLLGDIVICLDVAENQAKDFGHSLEREMMYLICHSTLHLLGYDHIEEDDKVEMRAKEKEVMKNLGVFK</sequence>
<dbReference type="EMBL" id="JRMW01000031">
    <property type="protein sequence ID" value="KGF04367.1"/>
    <property type="molecule type" value="Genomic_DNA"/>
</dbReference>
<dbReference type="PANTHER" id="PTHR46986:SF1">
    <property type="entry name" value="ENDORIBONUCLEASE YBEY, CHLOROPLASTIC"/>
    <property type="match status" value="1"/>
</dbReference>
<reference evidence="10 11" key="1">
    <citation type="submission" date="2014-07" db="EMBL/GenBank/DDBJ databases">
        <authorList>
            <person name="McCorrison J."/>
            <person name="Sanka R."/>
            <person name="Torralba M."/>
            <person name="Gillis M."/>
            <person name="Haft D.H."/>
            <person name="Methe B."/>
            <person name="Sutton G."/>
            <person name="Nelson K.E."/>
        </authorList>
    </citation>
    <scope>NUCLEOTIDE SEQUENCE [LARGE SCALE GENOMIC DNA]</scope>
    <source>
        <strain evidence="10 11">S7-1-13</strain>
    </source>
</reference>
<keyword evidence="2 9" id="KW-0690">Ribosome biogenesis</keyword>
<evidence type="ECO:0000256" key="1">
    <source>
        <dbReference type="ARBA" id="ARBA00010875"/>
    </source>
</evidence>
<comment type="function">
    <text evidence="9">Single strand-specific metallo-endoribonuclease involved in late-stage 70S ribosome quality control and in maturation of the 3' terminus of the 16S rRNA.</text>
</comment>
<evidence type="ECO:0000256" key="4">
    <source>
        <dbReference type="ARBA" id="ARBA00022722"/>
    </source>
</evidence>
<dbReference type="HAMAP" id="MF_00009">
    <property type="entry name" value="Endoribonucl_YbeY"/>
    <property type="match status" value="1"/>
</dbReference>
<keyword evidence="7 9" id="KW-0378">Hydrolase</keyword>
<keyword evidence="5 9" id="KW-0479">Metal-binding</keyword>
<dbReference type="SUPFAM" id="SSF55486">
    <property type="entry name" value="Metalloproteases ('zincins'), catalytic domain"/>
    <property type="match status" value="1"/>
</dbReference>
<dbReference type="OrthoDB" id="9807740at2"/>
<feature type="binding site" evidence="9">
    <location>
        <position position="122"/>
    </location>
    <ligand>
        <name>Zn(2+)</name>
        <dbReference type="ChEBI" id="CHEBI:29105"/>
        <note>catalytic</note>
    </ligand>
</feature>
<keyword evidence="9" id="KW-0963">Cytoplasm</keyword>
<keyword evidence="8 9" id="KW-0862">Zinc</keyword>
<name>A0A095YCS3_9FIRM</name>
<comment type="cofactor">
    <cofactor evidence="9">
        <name>Zn(2+)</name>
        <dbReference type="ChEBI" id="CHEBI:29105"/>
    </cofactor>
    <text evidence="9">Binds 1 zinc ion.</text>
</comment>
<evidence type="ECO:0000256" key="8">
    <source>
        <dbReference type="ARBA" id="ARBA00022833"/>
    </source>
</evidence>
<evidence type="ECO:0000256" key="2">
    <source>
        <dbReference type="ARBA" id="ARBA00022517"/>
    </source>
</evidence>
<comment type="subcellular location">
    <subcellularLocation>
        <location evidence="9">Cytoplasm</location>
    </subcellularLocation>
</comment>
<keyword evidence="4 9" id="KW-0540">Nuclease</keyword>
<keyword evidence="3 9" id="KW-0698">rRNA processing</keyword>
<comment type="caution">
    <text evidence="10">The sequence shown here is derived from an EMBL/GenBank/DDBJ whole genome shotgun (WGS) entry which is preliminary data.</text>
</comment>
<dbReference type="GO" id="GO:0004521">
    <property type="term" value="F:RNA endonuclease activity"/>
    <property type="evidence" value="ECO:0007669"/>
    <property type="project" value="UniProtKB-UniRule"/>
</dbReference>
<dbReference type="RefSeq" id="WP_037327321.1">
    <property type="nucleotide sequence ID" value="NZ_JRMW01000031.1"/>
</dbReference>
<dbReference type="InterPro" id="IPR002036">
    <property type="entry name" value="YbeY"/>
</dbReference>
<dbReference type="EC" id="3.1.-.-" evidence="9"/>
<proteinExistence type="inferred from homology"/>
<feature type="binding site" evidence="9">
    <location>
        <position position="118"/>
    </location>
    <ligand>
        <name>Zn(2+)</name>
        <dbReference type="ChEBI" id="CHEBI:29105"/>
        <note>catalytic</note>
    </ligand>
</feature>
<evidence type="ECO:0000313" key="10">
    <source>
        <dbReference type="EMBL" id="KGF04367.1"/>
    </source>
</evidence>
<dbReference type="GO" id="GO:0004222">
    <property type="term" value="F:metalloendopeptidase activity"/>
    <property type="evidence" value="ECO:0007669"/>
    <property type="project" value="InterPro"/>
</dbReference>
<dbReference type="Proteomes" id="UP000029579">
    <property type="component" value="Unassembled WGS sequence"/>
</dbReference>
<dbReference type="Gene3D" id="3.40.390.30">
    <property type="entry name" value="Metalloproteases ('zincins'), catalytic domain"/>
    <property type="match status" value="1"/>
</dbReference>
<dbReference type="AlphaFoldDB" id="A0A095YCS3"/>
<comment type="similarity">
    <text evidence="1 9">Belongs to the endoribonuclease YbeY family.</text>
</comment>
<dbReference type="GO" id="GO:0006364">
    <property type="term" value="P:rRNA processing"/>
    <property type="evidence" value="ECO:0007669"/>
    <property type="project" value="UniProtKB-UniRule"/>
</dbReference>
<evidence type="ECO:0000256" key="6">
    <source>
        <dbReference type="ARBA" id="ARBA00022759"/>
    </source>
</evidence>
<dbReference type="NCBIfam" id="TIGR00043">
    <property type="entry name" value="rRNA maturation RNase YbeY"/>
    <property type="match status" value="1"/>
</dbReference>
<dbReference type="InterPro" id="IPR023091">
    <property type="entry name" value="MetalPrtase_cat_dom_sf_prd"/>
</dbReference>
<keyword evidence="6 9" id="KW-0255">Endonuclease</keyword>
<evidence type="ECO:0000256" key="9">
    <source>
        <dbReference type="HAMAP-Rule" id="MF_00009"/>
    </source>
</evidence>